<dbReference type="Proteomes" id="UP000217343">
    <property type="component" value="Chromosome"/>
</dbReference>
<dbReference type="Pfam" id="PF11964">
    <property type="entry name" value="SpoIIAA-like"/>
    <property type="match status" value="1"/>
</dbReference>
<proteinExistence type="predicted"/>
<sequence length="125" mass="13898">MPFQITVHAQDRILEVVYPPQVTTAALAEYLADVKKAITDLDGEWSALVDQSQLRVMPSDVVTAMASLNAFAQLHGMKRSARVVTDAPSGLQAWRMTKRAMLSIPTRTFETRGEALQWLRDPDAD</sequence>
<accession>A0A250K2U9</accession>
<organism evidence="1 2">
    <name type="scientific">Corallococcus macrosporus DSM 14697</name>
    <dbReference type="NCBI Taxonomy" id="1189310"/>
    <lineage>
        <taxon>Bacteria</taxon>
        <taxon>Pseudomonadati</taxon>
        <taxon>Myxococcota</taxon>
        <taxon>Myxococcia</taxon>
        <taxon>Myxococcales</taxon>
        <taxon>Cystobacterineae</taxon>
        <taxon>Myxococcaceae</taxon>
        <taxon>Corallococcus</taxon>
    </lineage>
</organism>
<dbReference type="Gene3D" id="3.40.50.10600">
    <property type="entry name" value="SpoIIaa-like domains"/>
    <property type="match status" value="1"/>
</dbReference>
<protein>
    <recommendedName>
        <fullName evidence="3">STAS/SEC14 domain-containing protein</fullName>
    </recommendedName>
</protein>
<dbReference type="EMBL" id="CP022203">
    <property type="protein sequence ID" value="ATB50429.1"/>
    <property type="molecule type" value="Genomic_DNA"/>
</dbReference>
<dbReference type="RefSeq" id="WP_095960641.1">
    <property type="nucleotide sequence ID" value="NZ_CP022203.1"/>
</dbReference>
<dbReference type="KEGG" id="mmas:MYMAC_006085"/>
<dbReference type="InterPro" id="IPR021866">
    <property type="entry name" value="SpoIIAA-like"/>
</dbReference>
<dbReference type="OrthoDB" id="5382120at2"/>
<evidence type="ECO:0000313" key="2">
    <source>
        <dbReference type="Proteomes" id="UP000217343"/>
    </source>
</evidence>
<reference evidence="1 2" key="1">
    <citation type="submission" date="2017-06" db="EMBL/GenBank/DDBJ databases">
        <title>Sequencing and comparative analysis of myxobacterial genomes.</title>
        <authorList>
            <person name="Rupp O."/>
            <person name="Goesmann A."/>
            <person name="Sogaard-Andersen L."/>
        </authorList>
    </citation>
    <scope>NUCLEOTIDE SEQUENCE [LARGE SCALE GENOMIC DNA]</scope>
    <source>
        <strain evidence="1 2">DSM 14697</strain>
    </source>
</reference>
<dbReference type="InterPro" id="IPR038396">
    <property type="entry name" value="SpoIIAA-like_sf"/>
</dbReference>
<name>A0A250K2U9_9BACT</name>
<evidence type="ECO:0000313" key="1">
    <source>
        <dbReference type="EMBL" id="ATB50429.1"/>
    </source>
</evidence>
<dbReference type="AlphaFoldDB" id="A0A250K2U9"/>
<evidence type="ECO:0008006" key="3">
    <source>
        <dbReference type="Google" id="ProtNLM"/>
    </source>
</evidence>
<keyword evidence="2" id="KW-1185">Reference proteome</keyword>
<gene>
    <name evidence="1" type="ORF">MYMAC_006085</name>
</gene>